<organism evidence="2 3">
    <name type="scientific">Chthoniobacter flavus Ellin428</name>
    <dbReference type="NCBI Taxonomy" id="497964"/>
    <lineage>
        <taxon>Bacteria</taxon>
        <taxon>Pseudomonadati</taxon>
        <taxon>Verrucomicrobiota</taxon>
        <taxon>Spartobacteria</taxon>
        <taxon>Chthoniobacterales</taxon>
        <taxon>Chthoniobacteraceae</taxon>
        <taxon>Chthoniobacter</taxon>
    </lineage>
</organism>
<keyword evidence="2" id="KW-0808">Transferase</keyword>
<sequence>MSCPMKILFSSHFFHPSIGGIQEVGRILAGEFTRAGHEVQVVTHTAERDSVEFPFPIHRRPGALELLRLVEWCDVFFHNNISLRTAWPLLLRRRPWVAAHHALITRVDGRIGWQDRLKQRVVRGARNIVVSKALGQHIAAPAVVIGNPYRDDLFRCDPAIVRDRDLVFLGRLVPDKGADLLFQALVQLRERRLLPGLTVVGQGPAESVLRELSRQLGLESQIDFVGQKTGPELTALLNRHRVLVVPSRLQEPFGLVALEGMACGCIPLVANCGGLPDAIGVAGVTFRHEDAEDAARSIEKLLAPDADLRRYKEAAAPHLAKHTAAAVAAQYLRVLEEAAGR</sequence>
<dbReference type="SUPFAM" id="SSF53756">
    <property type="entry name" value="UDP-Glycosyltransferase/glycogen phosphorylase"/>
    <property type="match status" value="1"/>
</dbReference>
<dbReference type="AlphaFoldDB" id="B4D1K3"/>
<evidence type="ECO:0000313" key="3">
    <source>
        <dbReference type="Proteomes" id="UP000005824"/>
    </source>
</evidence>
<proteinExistence type="predicted"/>
<dbReference type="eggNOG" id="COG0438">
    <property type="taxonomic scope" value="Bacteria"/>
</dbReference>
<keyword evidence="3" id="KW-1185">Reference proteome</keyword>
<evidence type="ECO:0000313" key="2">
    <source>
        <dbReference type="EMBL" id="EDY19615.1"/>
    </source>
</evidence>
<dbReference type="CDD" id="cd03801">
    <property type="entry name" value="GT4_PimA-like"/>
    <property type="match status" value="1"/>
</dbReference>
<name>B4D1K3_9BACT</name>
<dbReference type="EMBL" id="ABVL01000007">
    <property type="protein sequence ID" value="EDY19615.1"/>
    <property type="molecule type" value="Genomic_DNA"/>
</dbReference>
<dbReference type="Proteomes" id="UP000005824">
    <property type="component" value="Unassembled WGS sequence"/>
</dbReference>
<gene>
    <name evidence="2" type="ORF">CfE428DRAFT_2791</name>
</gene>
<comment type="caution">
    <text evidence="2">The sequence shown here is derived from an EMBL/GenBank/DDBJ whole genome shotgun (WGS) entry which is preliminary data.</text>
</comment>
<dbReference type="Gene3D" id="3.40.50.2000">
    <property type="entry name" value="Glycogen Phosphorylase B"/>
    <property type="match status" value="2"/>
</dbReference>
<reference evidence="2 3" key="1">
    <citation type="journal article" date="2011" name="J. Bacteriol.">
        <title>Genome sequence of Chthoniobacter flavus Ellin428, an aerobic heterotrophic soil bacterium.</title>
        <authorList>
            <person name="Kant R."/>
            <person name="van Passel M.W."/>
            <person name="Palva A."/>
            <person name="Lucas S."/>
            <person name="Lapidus A."/>
            <person name="Glavina Del Rio T."/>
            <person name="Dalin E."/>
            <person name="Tice H."/>
            <person name="Bruce D."/>
            <person name="Goodwin L."/>
            <person name="Pitluck S."/>
            <person name="Larimer F.W."/>
            <person name="Land M.L."/>
            <person name="Hauser L."/>
            <person name="Sangwan P."/>
            <person name="de Vos W.M."/>
            <person name="Janssen P.H."/>
            <person name="Smidt H."/>
        </authorList>
    </citation>
    <scope>NUCLEOTIDE SEQUENCE [LARGE SCALE GENOMIC DNA]</scope>
    <source>
        <strain evidence="2 3">Ellin428</strain>
    </source>
</reference>
<feature type="domain" description="Glycosyl transferase family 1" evidence="1">
    <location>
        <begin position="163"/>
        <end position="315"/>
    </location>
</feature>
<dbReference type="Pfam" id="PF00534">
    <property type="entry name" value="Glycos_transf_1"/>
    <property type="match status" value="1"/>
</dbReference>
<dbReference type="PANTHER" id="PTHR12526">
    <property type="entry name" value="GLYCOSYLTRANSFERASE"/>
    <property type="match status" value="1"/>
</dbReference>
<evidence type="ECO:0000259" key="1">
    <source>
        <dbReference type="Pfam" id="PF00534"/>
    </source>
</evidence>
<dbReference type="STRING" id="497964.CfE428DRAFT_2791"/>
<dbReference type="InParanoid" id="B4D1K3"/>
<protein>
    <submittedName>
        <fullName evidence="2">Glycosyl transferase group 1</fullName>
    </submittedName>
</protein>
<dbReference type="InterPro" id="IPR001296">
    <property type="entry name" value="Glyco_trans_1"/>
</dbReference>
<accession>B4D1K3</accession>
<dbReference type="GO" id="GO:0016757">
    <property type="term" value="F:glycosyltransferase activity"/>
    <property type="evidence" value="ECO:0007669"/>
    <property type="project" value="InterPro"/>
</dbReference>